<accession>A0AAP2GMD7</accession>
<comment type="caution">
    <text evidence="6">The sequence shown here is derived from an EMBL/GenBank/DDBJ whole genome shotgun (WGS) entry which is preliminary data.</text>
</comment>
<dbReference type="CDD" id="cd00063">
    <property type="entry name" value="FN3"/>
    <property type="match status" value="1"/>
</dbReference>
<dbReference type="Gene3D" id="2.60.40.10">
    <property type="entry name" value="Immunoglobulins"/>
    <property type="match status" value="4"/>
</dbReference>
<feature type="compositionally biased region" description="Polar residues" evidence="3">
    <location>
        <begin position="32"/>
        <end position="44"/>
    </location>
</feature>
<dbReference type="InterPro" id="IPR015915">
    <property type="entry name" value="Kelch-typ_b-propeller"/>
</dbReference>
<dbReference type="NCBIfam" id="TIGR04183">
    <property type="entry name" value="Por_Secre_tail"/>
    <property type="match status" value="1"/>
</dbReference>
<dbReference type="PROSITE" id="PS50853">
    <property type="entry name" value="FN3"/>
    <property type="match status" value="2"/>
</dbReference>
<keyword evidence="7" id="KW-1185">Reference proteome</keyword>
<evidence type="ECO:0000313" key="7">
    <source>
        <dbReference type="Proteomes" id="UP001319200"/>
    </source>
</evidence>
<dbReference type="EMBL" id="JAHESF010000006">
    <property type="protein sequence ID" value="MBT1696848.1"/>
    <property type="molecule type" value="Genomic_DNA"/>
</dbReference>
<keyword evidence="1" id="KW-0880">Kelch repeat</keyword>
<evidence type="ECO:0000313" key="6">
    <source>
        <dbReference type="EMBL" id="MBT1696848.1"/>
    </source>
</evidence>
<feature type="region of interest" description="Disordered" evidence="3">
    <location>
        <begin position="32"/>
        <end position="54"/>
    </location>
</feature>
<feature type="chain" id="PRO_5043000326" evidence="4">
    <location>
        <begin position="21"/>
        <end position="1048"/>
    </location>
</feature>
<dbReference type="Gene3D" id="2.130.10.80">
    <property type="entry name" value="Galactose oxidase/kelch, beta-propeller"/>
    <property type="match status" value="1"/>
</dbReference>
<evidence type="ECO:0000256" key="1">
    <source>
        <dbReference type="ARBA" id="ARBA00022441"/>
    </source>
</evidence>
<evidence type="ECO:0000256" key="2">
    <source>
        <dbReference type="ARBA" id="ARBA00022737"/>
    </source>
</evidence>
<evidence type="ECO:0000256" key="4">
    <source>
        <dbReference type="SAM" id="SignalP"/>
    </source>
</evidence>
<name>A0AAP2GMD7_9BACT</name>
<organism evidence="6 7">
    <name type="scientific">Chryseosolibacter histidini</name>
    <dbReference type="NCBI Taxonomy" id="2782349"/>
    <lineage>
        <taxon>Bacteria</taxon>
        <taxon>Pseudomonadati</taxon>
        <taxon>Bacteroidota</taxon>
        <taxon>Cytophagia</taxon>
        <taxon>Cytophagales</taxon>
        <taxon>Chryseotaleaceae</taxon>
        <taxon>Chryseosolibacter</taxon>
    </lineage>
</organism>
<dbReference type="InterPro" id="IPR006652">
    <property type="entry name" value="Kelch_1"/>
</dbReference>
<feature type="signal peptide" evidence="4">
    <location>
        <begin position="1"/>
        <end position="20"/>
    </location>
</feature>
<dbReference type="InterPro" id="IPR026444">
    <property type="entry name" value="Secre_tail"/>
</dbReference>
<dbReference type="Proteomes" id="UP001319200">
    <property type="component" value="Unassembled WGS sequence"/>
</dbReference>
<dbReference type="InterPro" id="IPR003961">
    <property type="entry name" value="FN3_dom"/>
</dbReference>
<gene>
    <name evidence="6" type="ORF">KK083_08195</name>
</gene>
<dbReference type="InterPro" id="IPR013783">
    <property type="entry name" value="Ig-like_fold"/>
</dbReference>
<dbReference type="InterPro" id="IPR011043">
    <property type="entry name" value="Gal_Oxase/kelch_b-propeller"/>
</dbReference>
<feature type="domain" description="Fibronectin type-III" evidence="5">
    <location>
        <begin position="301"/>
        <end position="391"/>
    </location>
</feature>
<dbReference type="Pfam" id="PF18962">
    <property type="entry name" value="Por_Secre_tail"/>
    <property type="match status" value="1"/>
</dbReference>
<dbReference type="PANTHER" id="PTHR24412">
    <property type="entry name" value="KELCH PROTEIN"/>
    <property type="match status" value="1"/>
</dbReference>
<feature type="domain" description="Fibronectin type-III" evidence="5">
    <location>
        <begin position="864"/>
        <end position="957"/>
    </location>
</feature>
<proteinExistence type="predicted"/>
<dbReference type="Pfam" id="PF01344">
    <property type="entry name" value="Kelch_1"/>
    <property type="match status" value="1"/>
</dbReference>
<sequence>MMNKFLVTVLFAGLSIAGWAQTFTVVQNSTGNPAVPTRGQSFRPSSLGAGSGSTGASNKVILKSFRVVYHIDAVSEASKMYIYSAMPSNATTLTDGTSGTVVAESISKTDDFPYTVYNFNNVELDKNTTYYALFREDVGLESASSTAPGPYDGGQMIRNNTGTLAQLTTADLRMTITFEQFPTPSMTVWYSETSQITSGLGNTTIGGGTMGLNVVGTKTFTIKNGGPAVLNIGTVTATGTGVTVSAQPAATVNAGGSTTFEISFSSAVDTRIAYEISIPSNNPLTPFLFKYEVTYDYPITRPANAYAVGVKENQINVYWEDRGNEDQFSIERSLSSGSGFQEVGKVPGGSTLFADNTVTTGVTYYYRVRGIRNNGDVSAYVNTGAVTASVNKLGDWEKKASYPGIGAKVRVDAIGFSIGQKGYFGLGYDNSTAQNDFWEYDPARNTWERKADFPGGGREASVEFVINGKAYVGLGFYRSPSFTYTKDFYVYDPATNTWSPIAEFPGVKRAYAAAFVLNGKAYVGLGFSSPNSYADFYEYDPVQNTWRQVADFPKTGNGSGFAINNTGYVYMGTELYAFDPSAGATGTWTKKADLKFSAYTASNFVINNKAYVVGGSSGYVTQVYDPSNNTWSMKEPYPSVSYQYTSAFVIDNKGYAGLGSGYSGNAADLWEYSPVSPKLAEASAEILRNKIVLTWKDNADDETGYVLERAQSADPQATPQDFTTIANLNAGQLTYTDVNVVKGTFYTYRIRTKFTEGVSQGKSVAAAIEYPTVSGATKSSETSVNIQWTALTPAAVYVVERATSAELNTPVSAFTAFPQSTAATSYTATMSSEGFYHYRIKGTRMSYPTATLYSDTAKVLMIKTPGVINTTVSATSPMALTWEDRSSIETGYVIQRKESSEADYTTLATLAANATSYTDNGAAKNKTYQYRVKAVKGTYDSFHAYSNLVTVPGTPEPENPITGVEQTADIFSQAYPNPAKDVLIISTQDNDLFTAPARVVAADGRGMNIASRADRDAIVFDVHDLQQGLYVLIINAKKGIYKFRFAKD</sequence>
<evidence type="ECO:0000259" key="5">
    <source>
        <dbReference type="PROSITE" id="PS50853"/>
    </source>
</evidence>
<dbReference type="SUPFAM" id="SSF49265">
    <property type="entry name" value="Fibronectin type III"/>
    <property type="match status" value="3"/>
</dbReference>
<dbReference type="InterPro" id="IPR037293">
    <property type="entry name" value="Gal_Oxidase_central_sf"/>
</dbReference>
<dbReference type="Gene3D" id="2.120.10.80">
    <property type="entry name" value="Kelch-type beta propeller"/>
    <property type="match status" value="1"/>
</dbReference>
<keyword evidence="4" id="KW-0732">Signal</keyword>
<dbReference type="AlphaFoldDB" id="A0AAP2GMD7"/>
<dbReference type="SUPFAM" id="SSF50965">
    <property type="entry name" value="Galactose oxidase, central domain"/>
    <property type="match status" value="1"/>
</dbReference>
<reference evidence="6 7" key="1">
    <citation type="submission" date="2021-05" db="EMBL/GenBank/DDBJ databases">
        <title>A Polyphasic approach of four new species of the genus Ohtaekwangia: Ohtaekwangia histidinii sp. nov., Ohtaekwangia cretensis sp. nov., Ohtaekwangia indiensis sp. nov., Ohtaekwangia reichenbachii sp. nov. from diverse environment.</title>
        <authorList>
            <person name="Octaviana S."/>
        </authorList>
    </citation>
    <scope>NUCLEOTIDE SEQUENCE [LARGE SCALE GENOMIC DNA]</scope>
    <source>
        <strain evidence="6 7">PWU4</strain>
    </source>
</reference>
<dbReference type="InterPro" id="IPR036116">
    <property type="entry name" value="FN3_sf"/>
</dbReference>
<dbReference type="SMART" id="SM00060">
    <property type="entry name" value="FN3"/>
    <property type="match status" value="3"/>
</dbReference>
<protein>
    <submittedName>
        <fullName evidence="6">T9SS type A sorting domain-containing protein</fullName>
    </submittedName>
</protein>
<dbReference type="PANTHER" id="PTHR24412:SF489">
    <property type="entry name" value="RING FINGER DOMAIN AND KELCH REPEAT-CONTAINING PROTEIN DDB_G0271372"/>
    <property type="match status" value="1"/>
</dbReference>
<keyword evidence="2" id="KW-0677">Repeat</keyword>
<dbReference type="RefSeq" id="WP_254162346.1">
    <property type="nucleotide sequence ID" value="NZ_JAHESF010000006.1"/>
</dbReference>
<evidence type="ECO:0000256" key="3">
    <source>
        <dbReference type="SAM" id="MobiDB-lite"/>
    </source>
</evidence>